<evidence type="ECO:0000256" key="5">
    <source>
        <dbReference type="ARBA" id="ARBA00022989"/>
    </source>
</evidence>
<gene>
    <name evidence="9" type="ORF">E6C64_18395</name>
</gene>
<organism evidence="9 10">
    <name type="scientific">Naasia lichenicola</name>
    <dbReference type="NCBI Taxonomy" id="2565933"/>
    <lineage>
        <taxon>Bacteria</taxon>
        <taxon>Bacillati</taxon>
        <taxon>Actinomycetota</taxon>
        <taxon>Actinomycetes</taxon>
        <taxon>Micrococcales</taxon>
        <taxon>Microbacteriaceae</taxon>
        <taxon>Naasia</taxon>
    </lineage>
</organism>
<accession>A0A4S4FEZ9</accession>
<proteinExistence type="inferred from homology"/>
<feature type="transmembrane region" description="Helical" evidence="7">
    <location>
        <begin position="147"/>
        <end position="167"/>
    </location>
</feature>
<keyword evidence="3 7" id="KW-1003">Cell membrane</keyword>
<keyword evidence="5 7" id="KW-1133">Transmembrane helix</keyword>
<evidence type="ECO:0000256" key="6">
    <source>
        <dbReference type="ARBA" id="ARBA00023136"/>
    </source>
</evidence>
<comment type="caution">
    <text evidence="9">The sequence shown here is derived from an EMBL/GenBank/DDBJ whole genome shotgun (WGS) entry which is preliminary data.</text>
</comment>
<feature type="transmembrane region" description="Helical" evidence="7">
    <location>
        <begin position="179"/>
        <end position="202"/>
    </location>
</feature>
<dbReference type="InterPro" id="IPR032816">
    <property type="entry name" value="VTT_dom"/>
</dbReference>
<keyword evidence="4 7" id="KW-0812">Transmembrane</keyword>
<dbReference type="RefSeq" id="WP_136429231.1">
    <property type="nucleotide sequence ID" value="NZ_SSSM01000006.1"/>
</dbReference>
<evidence type="ECO:0000256" key="4">
    <source>
        <dbReference type="ARBA" id="ARBA00022692"/>
    </source>
</evidence>
<dbReference type="AlphaFoldDB" id="A0A4S4FEZ9"/>
<dbReference type="GO" id="GO:0005886">
    <property type="term" value="C:plasma membrane"/>
    <property type="evidence" value="ECO:0007669"/>
    <property type="project" value="UniProtKB-SubCell"/>
</dbReference>
<dbReference type="PANTHER" id="PTHR30353">
    <property type="entry name" value="INNER MEMBRANE PROTEIN DEDA-RELATED"/>
    <property type="match status" value="1"/>
</dbReference>
<sequence>MNEILDWLLQTVQSVDPILRTLLAGFAMFCETSILLGVIVPGDTTVIVASTAVNGMIEFWLLVLAVIVGSLSGESVGFALGRLVGPRLRDSRLGRRLGGGHWERAQRYLTRRGGPAVFISRFLPVFHSLIPLTVGMSSMRYSRFMRWTVPACIVWAVAYVTIGSVAAVSYRELASQLQYGAIVFVGIIAVGLVIVAVIRWLLHRAERRHMDDEAS</sequence>
<comment type="similarity">
    <text evidence="2 7">Belongs to the DedA family.</text>
</comment>
<comment type="subcellular location">
    <subcellularLocation>
        <location evidence="1 7">Cell membrane</location>
        <topology evidence="1 7">Multi-pass membrane protein</topology>
    </subcellularLocation>
</comment>
<feature type="transmembrane region" description="Helical" evidence="7">
    <location>
        <begin position="21"/>
        <end position="40"/>
    </location>
</feature>
<evidence type="ECO:0000313" key="10">
    <source>
        <dbReference type="Proteomes" id="UP000309133"/>
    </source>
</evidence>
<dbReference type="InterPro" id="IPR032818">
    <property type="entry name" value="DedA-like"/>
</dbReference>
<evidence type="ECO:0000256" key="7">
    <source>
        <dbReference type="RuleBase" id="RU367016"/>
    </source>
</evidence>
<dbReference type="OrthoDB" id="9813426at2"/>
<reference evidence="9 10" key="1">
    <citation type="submission" date="2019-04" db="EMBL/GenBank/DDBJ databases">
        <authorList>
            <person name="Jiang L."/>
        </authorList>
    </citation>
    <scope>NUCLEOTIDE SEQUENCE [LARGE SCALE GENOMIC DNA]</scope>
    <source>
        <strain evidence="9 10">YIM 131853</strain>
    </source>
</reference>
<dbReference type="Proteomes" id="UP000309133">
    <property type="component" value="Unassembled WGS sequence"/>
</dbReference>
<evidence type="ECO:0000259" key="8">
    <source>
        <dbReference type="Pfam" id="PF09335"/>
    </source>
</evidence>
<protein>
    <submittedName>
        <fullName evidence="9">DedA family protein</fullName>
    </submittedName>
</protein>
<keyword evidence="6 7" id="KW-0472">Membrane</keyword>
<keyword evidence="10" id="KW-1185">Reference proteome</keyword>
<dbReference type="PANTHER" id="PTHR30353:SF0">
    <property type="entry name" value="TRANSMEMBRANE PROTEIN"/>
    <property type="match status" value="1"/>
</dbReference>
<dbReference type="EMBL" id="SSSM01000006">
    <property type="protein sequence ID" value="THG28749.1"/>
    <property type="molecule type" value="Genomic_DNA"/>
</dbReference>
<dbReference type="Pfam" id="PF09335">
    <property type="entry name" value="VTT_dom"/>
    <property type="match status" value="1"/>
</dbReference>
<evidence type="ECO:0000313" key="9">
    <source>
        <dbReference type="EMBL" id="THG28749.1"/>
    </source>
</evidence>
<comment type="caution">
    <text evidence="7">Lacks conserved residue(s) required for the propagation of feature annotation.</text>
</comment>
<feature type="domain" description="VTT" evidence="8">
    <location>
        <begin position="46"/>
        <end position="164"/>
    </location>
</feature>
<evidence type="ECO:0000256" key="3">
    <source>
        <dbReference type="ARBA" id="ARBA00022475"/>
    </source>
</evidence>
<evidence type="ECO:0000256" key="1">
    <source>
        <dbReference type="ARBA" id="ARBA00004651"/>
    </source>
</evidence>
<name>A0A4S4FEZ9_9MICO</name>
<evidence type="ECO:0000256" key="2">
    <source>
        <dbReference type="ARBA" id="ARBA00010792"/>
    </source>
</evidence>